<reference evidence="5 6" key="1">
    <citation type="submission" date="2020-09" db="EMBL/GenBank/DDBJ databases">
        <title>Methylomonas albis sp. nov. and Methylomonas fluvii sp. nov.: Two cold-adapted methanotrophs from the River Elbe and an amended description of Methylovulum psychrotolerans strain Eb1.</title>
        <authorList>
            <person name="Bussmann I.K."/>
            <person name="Klings K.-W."/>
            <person name="Warnstedt J."/>
            <person name="Hoppert M."/>
            <person name="Saborowski A."/>
            <person name="Horn F."/>
            <person name="Liebner S."/>
        </authorList>
    </citation>
    <scope>NUCLEOTIDE SEQUENCE [LARGE SCALE GENOMIC DNA]</scope>
    <source>
        <strain evidence="5 6">EbA</strain>
    </source>
</reference>
<protein>
    <submittedName>
        <fullName evidence="5">Helix-turn-helix transcriptional regulator</fullName>
    </submittedName>
</protein>
<dbReference type="InterPro" id="IPR016032">
    <property type="entry name" value="Sig_transdc_resp-reg_C-effctor"/>
</dbReference>
<dbReference type="Proteomes" id="UP000652176">
    <property type="component" value="Unassembled WGS sequence"/>
</dbReference>
<evidence type="ECO:0000259" key="4">
    <source>
        <dbReference type="SMART" id="SM00421"/>
    </source>
</evidence>
<dbReference type="PANTHER" id="PTHR44688:SF16">
    <property type="entry name" value="DNA-BINDING TRANSCRIPTIONAL ACTIVATOR DEVR_DOSR"/>
    <property type="match status" value="1"/>
</dbReference>
<dbReference type="RefSeq" id="WP_192374533.1">
    <property type="nucleotide sequence ID" value="NZ_CAJHIV010000001.1"/>
</dbReference>
<name>A0ABR9D2N0_9GAMM</name>
<keyword evidence="2" id="KW-0238">DNA-binding</keyword>
<evidence type="ECO:0000256" key="3">
    <source>
        <dbReference type="ARBA" id="ARBA00023163"/>
    </source>
</evidence>
<evidence type="ECO:0000256" key="2">
    <source>
        <dbReference type="ARBA" id="ARBA00023125"/>
    </source>
</evidence>
<dbReference type="InterPro" id="IPR000792">
    <property type="entry name" value="Tscrpt_reg_LuxR_C"/>
</dbReference>
<sequence>MHSGYDRYLPLLPMQQEVAQYVAQGMSFEHIGRRLHIKPTTVKDHVGKIYDKLDIGQREELLPKLLALAD</sequence>
<accession>A0ABR9D2N0</accession>
<dbReference type="SMART" id="SM00421">
    <property type="entry name" value="HTH_LUXR"/>
    <property type="match status" value="1"/>
</dbReference>
<dbReference type="InterPro" id="IPR036388">
    <property type="entry name" value="WH-like_DNA-bd_sf"/>
</dbReference>
<dbReference type="Pfam" id="PF00196">
    <property type="entry name" value="GerE"/>
    <property type="match status" value="1"/>
</dbReference>
<dbReference type="SUPFAM" id="SSF46894">
    <property type="entry name" value="C-terminal effector domain of the bipartite response regulators"/>
    <property type="match status" value="1"/>
</dbReference>
<dbReference type="CDD" id="cd06170">
    <property type="entry name" value="LuxR_C_like"/>
    <property type="match status" value="1"/>
</dbReference>
<proteinExistence type="predicted"/>
<organism evidence="5 6">
    <name type="scientific">Methylomonas albis</name>
    <dbReference type="NCBI Taxonomy" id="1854563"/>
    <lineage>
        <taxon>Bacteria</taxon>
        <taxon>Pseudomonadati</taxon>
        <taxon>Pseudomonadota</taxon>
        <taxon>Gammaproteobacteria</taxon>
        <taxon>Methylococcales</taxon>
        <taxon>Methylococcaceae</taxon>
        <taxon>Methylomonas</taxon>
    </lineage>
</organism>
<dbReference type="EMBL" id="JACXSS010000001">
    <property type="protein sequence ID" value="MBD9356152.1"/>
    <property type="molecule type" value="Genomic_DNA"/>
</dbReference>
<gene>
    <name evidence="5" type="ORF">IE877_09665</name>
</gene>
<dbReference type="Gene3D" id="1.10.10.10">
    <property type="entry name" value="Winged helix-like DNA-binding domain superfamily/Winged helix DNA-binding domain"/>
    <property type="match status" value="1"/>
</dbReference>
<comment type="caution">
    <text evidence="5">The sequence shown here is derived from an EMBL/GenBank/DDBJ whole genome shotgun (WGS) entry which is preliminary data.</text>
</comment>
<keyword evidence="1" id="KW-0805">Transcription regulation</keyword>
<evidence type="ECO:0000256" key="1">
    <source>
        <dbReference type="ARBA" id="ARBA00023015"/>
    </source>
</evidence>
<evidence type="ECO:0000313" key="5">
    <source>
        <dbReference type="EMBL" id="MBD9356152.1"/>
    </source>
</evidence>
<keyword evidence="3" id="KW-0804">Transcription</keyword>
<keyword evidence="6" id="KW-1185">Reference proteome</keyword>
<feature type="domain" description="HTH luxR-type" evidence="4">
    <location>
        <begin position="8"/>
        <end position="65"/>
    </location>
</feature>
<dbReference type="PANTHER" id="PTHR44688">
    <property type="entry name" value="DNA-BINDING TRANSCRIPTIONAL ACTIVATOR DEVR_DOSR"/>
    <property type="match status" value="1"/>
</dbReference>
<evidence type="ECO:0000313" key="6">
    <source>
        <dbReference type="Proteomes" id="UP000652176"/>
    </source>
</evidence>
<dbReference type="PRINTS" id="PR00038">
    <property type="entry name" value="HTHLUXR"/>
</dbReference>